<keyword evidence="6" id="KW-0472">Membrane</keyword>
<evidence type="ECO:0000313" key="9">
    <source>
        <dbReference type="EMBL" id="GGF91335.1"/>
    </source>
</evidence>
<dbReference type="PANTHER" id="PTHR46208">
    <property type="entry name" value="MITOCHONDRIAL IMPORT RECEPTOR SUBUNIT TOM70"/>
    <property type="match status" value="1"/>
</dbReference>
<dbReference type="InterPro" id="IPR019734">
    <property type="entry name" value="TPR_rpt"/>
</dbReference>
<name>A0A917CLL7_9GAMM</name>
<dbReference type="GO" id="GO:0030150">
    <property type="term" value="P:protein import into mitochondrial matrix"/>
    <property type="evidence" value="ECO:0007669"/>
    <property type="project" value="TreeGrafter"/>
</dbReference>
<dbReference type="Pfam" id="PF13432">
    <property type="entry name" value="TPR_16"/>
    <property type="match status" value="1"/>
</dbReference>
<evidence type="ECO:0000256" key="6">
    <source>
        <dbReference type="ARBA" id="ARBA00023136"/>
    </source>
</evidence>
<dbReference type="Gene3D" id="1.25.40.10">
    <property type="entry name" value="Tetratricopeptide repeat domain"/>
    <property type="match status" value="2"/>
</dbReference>
<dbReference type="Proteomes" id="UP000605253">
    <property type="component" value="Unassembled WGS sequence"/>
</dbReference>
<keyword evidence="10" id="KW-1185">Reference proteome</keyword>
<proteinExistence type="inferred from homology"/>
<keyword evidence="5" id="KW-1133">Transmembrane helix</keyword>
<comment type="similarity">
    <text evidence="7">Belongs to the Tom70 family.</text>
</comment>
<comment type="subcellular location">
    <subcellularLocation>
        <location evidence="1">Membrane</location>
        <topology evidence="1">Single-pass membrane protein</topology>
    </subcellularLocation>
</comment>
<keyword evidence="4" id="KW-0802">TPR repeat</keyword>
<evidence type="ECO:0000256" key="2">
    <source>
        <dbReference type="ARBA" id="ARBA00022692"/>
    </source>
</evidence>
<keyword evidence="2" id="KW-0812">Transmembrane</keyword>
<keyword evidence="3" id="KW-0677">Repeat</keyword>
<dbReference type="SUPFAM" id="SSF48452">
    <property type="entry name" value="TPR-like"/>
    <property type="match status" value="2"/>
</dbReference>
<feature type="chain" id="PRO_5037769468" description="Tetratricopeptide repeat protein" evidence="8">
    <location>
        <begin position="25"/>
        <end position="477"/>
    </location>
</feature>
<dbReference type="EMBL" id="BMEO01000003">
    <property type="protein sequence ID" value="GGF91335.1"/>
    <property type="molecule type" value="Genomic_DNA"/>
</dbReference>
<evidence type="ECO:0008006" key="11">
    <source>
        <dbReference type="Google" id="ProtNLM"/>
    </source>
</evidence>
<comment type="caution">
    <text evidence="9">The sequence shown here is derived from an EMBL/GenBank/DDBJ whole genome shotgun (WGS) entry which is preliminary data.</text>
</comment>
<dbReference type="PROSITE" id="PS51257">
    <property type="entry name" value="PROKAR_LIPOPROTEIN"/>
    <property type="match status" value="1"/>
</dbReference>
<dbReference type="GO" id="GO:0030943">
    <property type="term" value="F:mitochondrion targeting sequence binding"/>
    <property type="evidence" value="ECO:0007669"/>
    <property type="project" value="TreeGrafter"/>
</dbReference>
<evidence type="ECO:0000313" key="10">
    <source>
        <dbReference type="Proteomes" id="UP000605253"/>
    </source>
</evidence>
<evidence type="ECO:0000256" key="4">
    <source>
        <dbReference type="ARBA" id="ARBA00022803"/>
    </source>
</evidence>
<dbReference type="RefSeq" id="WP_188364657.1">
    <property type="nucleotide sequence ID" value="NZ_BAABJF010000017.1"/>
</dbReference>
<feature type="signal peptide" evidence="8">
    <location>
        <begin position="1"/>
        <end position="24"/>
    </location>
</feature>
<evidence type="ECO:0000256" key="3">
    <source>
        <dbReference type="ARBA" id="ARBA00022737"/>
    </source>
</evidence>
<organism evidence="9 10">
    <name type="scientific">Marinicella pacifica</name>
    <dbReference type="NCBI Taxonomy" id="1171543"/>
    <lineage>
        <taxon>Bacteria</taxon>
        <taxon>Pseudomonadati</taxon>
        <taxon>Pseudomonadota</taxon>
        <taxon>Gammaproteobacteria</taxon>
        <taxon>Lysobacterales</taxon>
        <taxon>Marinicellaceae</taxon>
        <taxon>Marinicella</taxon>
    </lineage>
</organism>
<evidence type="ECO:0000256" key="5">
    <source>
        <dbReference type="ARBA" id="ARBA00022989"/>
    </source>
</evidence>
<accession>A0A917CLL7</accession>
<gene>
    <name evidence="9" type="ORF">GCM10011365_10690</name>
</gene>
<dbReference type="InterPro" id="IPR011990">
    <property type="entry name" value="TPR-like_helical_dom_sf"/>
</dbReference>
<evidence type="ECO:0000256" key="1">
    <source>
        <dbReference type="ARBA" id="ARBA00004167"/>
    </source>
</evidence>
<keyword evidence="8" id="KW-0732">Signal</keyword>
<evidence type="ECO:0000256" key="8">
    <source>
        <dbReference type="SAM" id="SignalP"/>
    </source>
</evidence>
<reference evidence="9" key="1">
    <citation type="journal article" date="2014" name="Int. J. Syst. Evol. Microbiol.">
        <title>Complete genome sequence of Corynebacterium casei LMG S-19264T (=DSM 44701T), isolated from a smear-ripened cheese.</title>
        <authorList>
            <consortium name="US DOE Joint Genome Institute (JGI-PGF)"/>
            <person name="Walter F."/>
            <person name="Albersmeier A."/>
            <person name="Kalinowski J."/>
            <person name="Ruckert C."/>
        </authorList>
    </citation>
    <scope>NUCLEOTIDE SEQUENCE</scope>
    <source>
        <strain evidence="9">CGMCC 1.12181</strain>
    </source>
</reference>
<sequence length="477" mass="54127">MKLTTCTVLLCLALIGCQSPTPKAQQTDTDEIAQSEWQIAQKQVVDAVRERQFDDAAAQLATMIDKAGDEDSHWQYIRMVLAVLPSEQAIPLIQQAINRPVIQQSQAHLLAFSRLLMQHKDLAAALPLSNQAVALDKSEAAVYWRARLLAVAKDFLSAEQDYRWLLQQSTDNTDYISQYAALKMQQGDLAAAEDILKIHSEEPRLLYQYILILLQQDKTEQAKQQYQQLMAVINRQILTPEEKLDYGEVALWLSDYDTALSLLSDVNDAQHIYAAKLLLARVYLKQDNPDRAMVLFKQVQNAPPEYAVPAFQMAAEYHYEQTDAEQAIAELSEGLRFFKDQPDLLYSRALLYAQEQKVAAAEKDLNKIIEQQPDHADALNALGYTWADNDMNLDQALDYIERANELKPDNSAILDSLGWVHYKRGDLLKAEHFLRESLRQPGVSAETYEHLIVVLEAQNKANEADLIRQKLKAFLAD</sequence>
<dbReference type="GO" id="GO:0016020">
    <property type="term" value="C:membrane"/>
    <property type="evidence" value="ECO:0007669"/>
    <property type="project" value="UniProtKB-SubCell"/>
</dbReference>
<reference evidence="9" key="2">
    <citation type="submission" date="2020-09" db="EMBL/GenBank/DDBJ databases">
        <authorList>
            <person name="Sun Q."/>
            <person name="Zhou Y."/>
        </authorList>
    </citation>
    <scope>NUCLEOTIDE SEQUENCE</scope>
    <source>
        <strain evidence="9">CGMCC 1.12181</strain>
    </source>
</reference>
<dbReference type="AlphaFoldDB" id="A0A917CLL7"/>
<dbReference type="GO" id="GO:0008320">
    <property type="term" value="F:protein transmembrane transporter activity"/>
    <property type="evidence" value="ECO:0007669"/>
    <property type="project" value="TreeGrafter"/>
</dbReference>
<protein>
    <recommendedName>
        <fullName evidence="11">Tetratricopeptide repeat protein</fullName>
    </recommendedName>
</protein>
<evidence type="ECO:0000256" key="7">
    <source>
        <dbReference type="ARBA" id="ARBA00038030"/>
    </source>
</evidence>
<dbReference type="PANTHER" id="PTHR46208:SF1">
    <property type="entry name" value="MITOCHONDRIAL IMPORT RECEPTOR SUBUNIT TOM70"/>
    <property type="match status" value="1"/>
</dbReference>
<dbReference type="SMART" id="SM00028">
    <property type="entry name" value="TPR"/>
    <property type="match status" value="5"/>
</dbReference>